<dbReference type="EMBL" id="JAAQHG020000020">
    <property type="protein sequence ID" value="KAL1585349.1"/>
    <property type="molecule type" value="Genomic_DNA"/>
</dbReference>
<dbReference type="Pfam" id="PF12937">
    <property type="entry name" value="F-box-like"/>
    <property type="match status" value="1"/>
</dbReference>
<sequence>MELHRVHSVKQTAMAATSLPLELQQQIFSFLDPRSFYAARSVCRYWHFASQDSVTLEKQLRKLPILPQPNARQSTANELLNLFNDAAHTLMLGMGVNREAQSPESVESSLQKCNSGPRICSTTNGSRTVTLNDRQIALYDTSVTPAQLLTKRPINDLKETVGSGPWLKISPPANHDLALSSDGTLLAIAQERTIQIYDLLADPDSFTVNQYISSASGHYICGLDFEQNDHVLRVRLSGRGTVLYCGAPPADSKSSDKADIEHWKSKSGLRHTLLDSHIISLPEDSTTPDQTARLSGLQLLKPFQSGYLFASQRHGGGQSSHYVLGHIRTSTPHNAAGPVAEPSSVTILAKLESFLSAWDMTLHCLKNASTGFGLWESMPSAHEHHPSFTLAPHANLLVLAESDKKRVRPSPLAQLYAYRLPTEAHMSETIASQQQQRDGKWASLASFLDRLEASQGERRRRISMKHDDFEARVAPKKDFKVGRVPICLGSLDGELVEMKFDEEAARAEEGRKHVLSVATAGMSRKWHLVDM</sequence>
<proteinExistence type="predicted"/>
<dbReference type="SUPFAM" id="SSF101908">
    <property type="entry name" value="Putative isomerase YbhE"/>
    <property type="match status" value="1"/>
</dbReference>
<name>A0AB34KQH6_9PEZI</name>
<evidence type="ECO:0000313" key="3">
    <source>
        <dbReference type="Proteomes" id="UP000803884"/>
    </source>
</evidence>
<organism evidence="2 3">
    <name type="scientific">Cladosporium halotolerans</name>
    <dbReference type="NCBI Taxonomy" id="1052096"/>
    <lineage>
        <taxon>Eukaryota</taxon>
        <taxon>Fungi</taxon>
        <taxon>Dikarya</taxon>
        <taxon>Ascomycota</taxon>
        <taxon>Pezizomycotina</taxon>
        <taxon>Dothideomycetes</taxon>
        <taxon>Dothideomycetidae</taxon>
        <taxon>Cladosporiales</taxon>
        <taxon>Cladosporiaceae</taxon>
        <taxon>Cladosporium</taxon>
    </lineage>
</organism>
<dbReference type="SUPFAM" id="SSF81383">
    <property type="entry name" value="F-box domain"/>
    <property type="match status" value="1"/>
</dbReference>
<dbReference type="InterPro" id="IPR036047">
    <property type="entry name" value="F-box-like_dom_sf"/>
</dbReference>
<dbReference type="RefSeq" id="XP_069228455.1">
    <property type="nucleotide sequence ID" value="XM_069374458.1"/>
</dbReference>
<accession>A0AB34KQH6</accession>
<gene>
    <name evidence="2" type="ORF">WHR41_05853</name>
</gene>
<dbReference type="CDD" id="cd09917">
    <property type="entry name" value="F-box_SF"/>
    <property type="match status" value="1"/>
</dbReference>
<dbReference type="PROSITE" id="PS50181">
    <property type="entry name" value="FBOX"/>
    <property type="match status" value="1"/>
</dbReference>
<dbReference type="GeneID" id="96007296"/>
<dbReference type="Proteomes" id="UP000803884">
    <property type="component" value="Unassembled WGS sequence"/>
</dbReference>
<evidence type="ECO:0000259" key="1">
    <source>
        <dbReference type="PROSITE" id="PS50181"/>
    </source>
</evidence>
<feature type="domain" description="F-box" evidence="1">
    <location>
        <begin position="13"/>
        <end position="63"/>
    </location>
</feature>
<reference evidence="2 3" key="1">
    <citation type="journal article" date="2020" name="Microbiol. Resour. Announc.">
        <title>Draft Genome Sequence of a Cladosporium Species Isolated from the Mesophotic Ascidian Didemnum maculosum.</title>
        <authorList>
            <person name="Gioti A."/>
            <person name="Siaperas R."/>
            <person name="Nikolaivits E."/>
            <person name="Le Goff G."/>
            <person name="Ouazzani J."/>
            <person name="Kotoulas G."/>
            <person name="Topakas E."/>
        </authorList>
    </citation>
    <scope>NUCLEOTIDE SEQUENCE [LARGE SCALE GENOMIC DNA]</scope>
    <source>
        <strain evidence="2 3">TM138-S3</strain>
    </source>
</reference>
<evidence type="ECO:0000313" key="2">
    <source>
        <dbReference type="EMBL" id="KAL1585349.1"/>
    </source>
</evidence>
<dbReference type="SMART" id="SM00256">
    <property type="entry name" value="FBOX"/>
    <property type="match status" value="1"/>
</dbReference>
<protein>
    <recommendedName>
        <fullName evidence="1">F-box domain-containing protein</fullName>
    </recommendedName>
</protein>
<keyword evidence="3" id="KW-1185">Reference proteome</keyword>
<dbReference type="InterPro" id="IPR001810">
    <property type="entry name" value="F-box_dom"/>
</dbReference>
<dbReference type="Gene3D" id="1.20.1280.50">
    <property type="match status" value="1"/>
</dbReference>
<dbReference type="AlphaFoldDB" id="A0AB34KQH6"/>
<comment type="caution">
    <text evidence="2">The sequence shown here is derived from an EMBL/GenBank/DDBJ whole genome shotgun (WGS) entry which is preliminary data.</text>
</comment>